<dbReference type="AlphaFoldDB" id="A0A2V1ZSQ0"/>
<dbReference type="GeneID" id="60255869"/>
<evidence type="ECO:0000313" key="2">
    <source>
        <dbReference type="Proteomes" id="UP000245655"/>
    </source>
</evidence>
<dbReference type="RefSeq" id="WP_109591998.1">
    <property type="nucleotide sequence ID" value="NZ_CAJGZY010000014.1"/>
</dbReference>
<comment type="caution">
    <text evidence="1">The sequence shown here is derived from an EMBL/GenBank/DDBJ whole genome shotgun (WGS) entry which is preliminary data.</text>
</comment>
<proteinExistence type="predicted"/>
<evidence type="ECO:0000313" key="1">
    <source>
        <dbReference type="EMBL" id="PWK08314.1"/>
    </source>
</evidence>
<name>A0A2V1ZSQ0_PSYIM</name>
<organism evidence="1 2">
    <name type="scientific">Psychrobacter immobilis</name>
    <dbReference type="NCBI Taxonomy" id="498"/>
    <lineage>
        <taxon>Bacteria</taxon>
        <taxon>Pseudomonadati</taxon>
        <taxon>Pseudomonadota</taxon>
        <taxon>Gammaproteobacteria</taxon>
        <taxon>Moraxellales</taxon>
        <taxon>Moraxellaceae</taxon>
        <taxon>Psychrobacter</taxon>
    </lineage>
</organism>
<protein>
    <submittedName>
        <fullName evidence="1">Uncharacterized protein</fullName>
    </submittedName>
</protein>
<dbReference type="Proteomes" id="UP000245655">
    <property type="component" value="Unassembled WGS sequence"/>
</dbReference>
<dbReference type="EMBL" id="QGGM01000013">
    <property type="protein sequence ID" value="PWK08314.1"/>
    <property type="molecule type" value="Genomic_DNA"/>
</dbReference>
<gene>
    <name evidence="1" type="ORF">C8D84_11353</name>
</gene>
<accession>A0A2V1ZSQ0</accession>
<reference evidence="1 2" key="1">
    <citation type="submission" date="2018-05" db="EMBL/GenBank/DDBJ databases">
        <title>Genomic Encyclopedia of Type Strains, Phase IV (KMG-IV): sequencing the most valuable type-strain genomes for metagenomic binning, comparative biology and taxonomic classification.</title>
        <authorList>
            <person name="Goeker M."/>
        </authorList>
    </citation>
    <scope>NUCLEOTIDE SEQUENCE [LARGE SCALE GENOMIC DNA]</scope>
    <source>
        <strain evidence="1 2">DSM 7229</strain>
    </source>
</reference>
<sequence>MSAANQDIEDLNFIITEAIRLNKLSRLDPELYKSDFYNDIDCIVSSLKPPQDIGEIDHTLIQFNFSSAAQKVLENIAKRQYRLTEGVTVLDLETEIRNSIYIHLKNNGSFDSPGCMKLLARAQKRAKRSRKQITYFFPFNAVGLSPEKEINIGNLKIIHKDSIYAKVKEDDHYRFFIKSNEDIFNCLLHIPIPESSSNLSKHRAENVANFIYGVIRVFTTSYHYKADQIILLNHPFHKDTTHYIASSNDDYWIEGSYLFNEDLKEFWDLFEEDLKSDIGTVISKLANHASSINSKECLADRLIDAFYWFGEAAKDNNENSQIIKLVTAMERLVTLSDKDITNNFCNRIACTIAVYHGDLDRWKSDLSKIYDLRSNLVHGSRSLYKSYSLPLDFNPFQLAYRTILSTCILFDKAGLELSVNESKLRYIYTELIEIGKDDKYKQKKSP</sequence>
<keyword evidence="2" id="KW-1185">Reference proteome</keyword>